<dbReference type="Gene3D" id="3.10.450.50">
    <property type="match status" value="1"/>
</dbReference>
<dbReference type="AlphaFoldDB" id="A0AAU8FPR1"/>
<accession>A0AAU8FPR1</accession>
<sequence>MEQVTRHLNVAMSAMAVSSFLKALNDQDYEAAGEFMDENMRFEGVLGSVDGKEEYLSQMAKMKFRYDVKKLLYDEDSVSVLYEIDMGGKAVLTSGWYEVQEGKITHIRVIFDPRPVLS</sequence>
<reference evidence="2" key="1">
    <citation type="submission" date="2024-06" db="EMBL/GenBank/DDBJ databases">
        <title>Sequencing and assembly of the genome of Dyadobacter sp. strain 676, a symbiont of Cyamopsis tetragonoloba.</title>
        <authorList>
            <person name="Guro P."/>
            <person name="Sazanova A."/>
            <person name="Kuznetsova I."/>
            <person name="Belimov A."/>
            <person name="Safronova V."/>
        </authorList>
    </citation>
    <scope>NUCLEOTIDE SEQUENCE</scope>
    <source>
        <strain evidence="2">676</strain>
    </source>
</reference>
<proteinExistence type="predicted"/>
<dbReference type="Pfam" id="PF12680">
    <property type="entry name" value="SnoaL_2"/>
    <property type="match status" value="1"/>
</dbReference>
<organism evidence="2">
    <name type="scientific">Dyadobacter sp. 676</name>
    <dbReference type="NCBI Taxonomy" id="3088362"/>
    <lineage>
        <taxon>Bacteria</taxon>
        <taxon>Pseudomonadati</taxon>
        <taxon>Bacteroidota</taxon>
        <taxon>Cytophagia</taxon>
        <taxon>Cytophagales</taxon>
        <taxon>Spirosomataceae</taxon>
        <taxon>Dyadobacter</taxon>
    </lineage>
</organism>
<dbReference type="EMBL" id="CP159289">
    <property type="protein sequence ID" value="XCH25390.1"/>
    <property type="molecule type" value="Genomic_DNA"/>
</dbReference>
<dbReference type="InterPro" id="IPR032710">
    <property type="entry name" value="NTF2-like_dom_sf"/>
</dbReference>
<protein>
    <submittedName>
        <fullName evidence="2">Nuclear transport factor 2 family protein</fullName>
    </submittedName>
</protein>
<dbReference type="InterPro" id="IPR037401">
    <property type="entry name" value="SnoaL-like"/>
</dbReference>
<evidence type="ECO:0000259" key="1">
    <source>
        <dbReference type="Pfam" id="PF12680"/>
    </source>
</evidence>
<name>A0AAU8FPR1_9BACT</name>
<dbReference type="RefSeq" id="WP_353720691.1">
    <property type="nucleotide sequence ID" value="NZ_CP159289.1"/>
</dbReference>
<feature type="domain" description="SnoaL-like" evidence="1">
    <location>
        <begin position="18"/>
        <end position="106"/>
    </location>
</feature>
<evidence type="ECO:0000313" key="2">
    <source>
        <dbReference type="EMBL" id="XCH25390.1"/>
    </source>
</evidence>
<gene>
    <name evidence="2" type="ORF">ABV298_02875</name>
</gene>
<dbReference type="SUPFAM" id="SSF54427">
    <property type="entry name" value="NTF2-like"/>
    <property type="match status" value="1"/>
</dbReference>